<reference evidence="1 2" key="1">
    <citation type="submission" date="2017-01" db="EMBL/GenBank/DDBJ databases">
        <authorList>
            <person name="Erauso G."/>
        </authorList>
    </citation>
    <scope>NUCLEOTIDE SEQUENCE [LARGE SCALE GENOMIC DNA]</scope>
    <source>
        <strain evidence="1">MESINF1</strain>
    </source>
</reference>
<dbReference type="RefSeq" id="WP_197712704.1">
    <property type="nucleotide sequence ID" value="NZ_LS974202.1"/>
</dbReference>
<proteinExistence type="predicted"/>
<keyword evidence="2" id="KW-1185">Reference proteome</keyword>
<protein>
    <recommendedName>
        <fullName evidence="3">Nucleotidyl transferase AbiEii/AbiGii toxin family protein</fullName>
    </recommendedName>
</protein>
<name>A0A7Z7LEB3_9BACT</name>
<evidence type="ECO:0000313" key="1">
    <source>
        <dbReference type="EMBL" id="SSC12117.1"/>
    </source>
</evidence>
<dbReference type="EMBL" id="LS974202">
    <property type="protein sequence ID" value="SSC12117.1"/>
    <property type="molecule type" value="Genomic_DNA"/>
</dbReference>
<accession>A0A7Z7LEB3</accession>
<evidence type="ECO:0008006" key="3">
    <source>
        <dbReference type="Google" id="ProtNLM"/>
    </source>
</evidence>
<dbReference type="Pfam" id="PF08843">
    <property type="entry name" value="AbiEii"/>
    <property type="match status" value="1"/>
</dbReference>
<dbReference type="KEGG" id="minf:MESINF_0668"/>
<evidence type="ECO:0000313" key="2">
    <source>
        <dbReference type="Proteomes" id="UP000250796"/>
    </source>
</evidence>
<organism evidence="1 2">
    <name type="scientific">Mesotoga infera</name>
    <dbReference type="NCBI Taxonomy" id="1236046"/>
    <lineage>
        <taxon>Bacteria</taxon>
        <taxon>Thermotogati</taxon>
        <taxon>Thermotogota</taxon>
        <taxon>Thermotogae</taxon>
        <taxon>Kosmotogales</taxon>
        <taxon>Kosmotogaceae</taxon>
        <taxon>Mesotoga</taxon>
    </lineage>
</organism>
<sequence>MKNSMQLKAIVKNMAKSKKISAQIVLQNYMLERLLERISLSRYQSNFILKGGFLIASIVGLDTRATMDIDATIKGLKINAESIQNMLNEICAIEINDEVIFSLRRIEEIRESADYHGFRVALEAVYPPIKVPLKVDITTGDIITPKEINYEFRLLFDSRSIRILAYNLETIMAEKLETTIARGNQNTRPRDYYDIYIIRKLQWQNIDPRTLKEALLNTCQSRGTINIIKRYDEILKTVQTSDAMSEFWKDYQNQFDYARDIGFDHICHTIREILNDILE</sequence>
<gene>
    <name evidence="1" type="ORF">MESINF_0668</name>
</gene>
<dbReference type="Proteomes" id="UP000250796">
    <property type="component" value="Chromosome MESINF"/>
</dbReference>
<dbReference type="AlphaFoldDB" id="A0A7Z7LEB3"/>
<dbReference type="InterPro" id="IPR014942">
    <property type="entry name" value="AbiEii"/>
</dbReference>